<evidence type="ECO:0000259" key="6">
    <source>
        <dbReference type="SMART" id="SM00014"/>
    </source>
</evidence>
<reference evidence="7" key="1">
    <citation type="submission" date="2020-06" db="EMBL/GenBank/DDBJ databases">
        <title>Haloterrigena sp. nov., an extremely halophilic archaeon isolated from a saline sediment.</title>
        <authorList>
            <person name="Liu B.-B."/>
        </authorList>
    </citation>
    <scope>NUCLEOTIDE SEQUENCE</scope>
    <source>
        <strain evidence="7">SYSU A121-1</strain>
    </source>
</reference>
<feature type="transmembrane region" description="Helical" evidence="5">
    <location>
        <begin position="133"/>
        <end position="152"/>
    </location>
</feature>
<dbReference type="Pfam" id="PF14378">
    <property type="entry name" value="PAP2_3"/>
    <property type="match status" value="1"/>
</dbReference>
<keyword evidence="2 5" id="KW-0812">Transmembrane</keyword>
<dbReference type="InterPro" id="IPR036938">
    <property type="entry name" value="PAP2/HPO_sf"/>
</dbReference>
<dbReference type="SUPFAM" id="SSF48317">
    <property type="entry name" value="Acid phosphatase/Vanadium-dependent haloperoxidase"/>
    <property type="match status" value="1"/>
</dbReference>
<dbReference type="PANTHER" id="PTHR31310">
    <property type="match status" value="1"/>
</dbReference>
<feature type="domain" description="Phosphatidic acid phosphatase type 2/haloperoxidase" evidence="6">
    <location>
        <begin position="133"/>
        <end position="253"/>
    </location>
</feature>
<evidence type="ECO:0000313" key="8">
    <source>
        <dbReference type="Proteomes" id="UP000728647"/>
    </source>
</evidence>
<proteinExistence type="predicted"/>
<sequence length="282" mass="31969">MLAEVLTQVAIVIGFVLPIAAGVFIGRERLSRTVSEFRSRLRTSAPTLLVLGTVLMLNRYMRQNEPNVGFYMTETIRSIEGEFVLIFQDIATPLLTDYFTASYIYGYTFLLLFPPVAYFALSDTTMFRRLLTAYSLNYALGVVLYVLVIAYGPRNILPEFVAETMLYDNNPEYQYLTGEVNRNTNVFPSLHTSLSATVGIFAYYTREEYPKWFPVAVLIAISVIISTMYLAIHWGTDVFFGLILASVCVTLSNMLVGRWSLDDLLDRLDDDSLDAVRDRLGR</sequence>
<dbReference type="EMBL" id="JABURA010000001">
    <property type="protein sequence ID" value="NUB91278.1"/>
    <property type="molecule type" value="Genomic_DNA"/>
</dbReference>
<dbReference type="GO" id="GO:0016020">
    <property type="term" value="C:membrane"/>
    <property type="evidence" value="ECO:0007669"/>
    <property type="project" value="UniProtKB-SubCell"/>
</dbReference>
<dbReference type="InterPro" id="IPR026841">
    <property type="entry name" value="Aur1/Ipt1"/>
</dbReference>
<feature type="transmembrane region" description="Helical" evidence="5">
    <location>
        <begin position="45"/>
        <end position="61"/>
    </location>
</feature>
<evidence type="ECO:0000256" key="4">
    <source>
        <dbReference type="ARBA" id="ARBA00023136"/>
    </source>
</evidence>
<evidence type="ECO:0000313" key="7">
    <source>
        <dbReference type="EMBL" id="NUB91278.1"/>
    </source>
</evidence>
<comment type="caution">
    <text evidence="7">The sequence shown here is derived from an EMBL/GenBank/DDBJ whole genome shotgun (WGS) entry which is preliminary data.</text>
</comment>
<dbReference type="InterPro" id="IPR000326">
    <property type="entry name" value="PAP2/HPO"/>
</dbReference>
<evidence type="ECO:0000256" key="1">
    <source>
        <dbReference type="ARBA" id="ARBA00004141"/>
    </source>
</evidence>
<evidence type="ECO:0000256" key="3">
    <source>
        <dbReference type="ARBA" id="ARBA00022989"/>
    </source>
</evidence>
<keyword evidence="3 5" id="KW-1133">Transmembrane helix</keyword>
<name>A0A8J8GL97_9EURY</name>
<keyword evidence="4 5" id="KW-0472">Membrane</keyword>
<dbReference type="InterPro" id="IPR052185">
    <property type="entry name" value="IPC_Synthase-Related"/>
</dbReference>
<protein>
    <submittedName>
        <fullName evidence="7">Inositol phosphorylceramide synthase</fullName>
    </submittedName>
</protein>
<evidence type="ECO:0000256" key="5">
    <source>
        <dbReference type="SAM" id="Phobius"/>
    </source>
</evidence>
<feature type="transmembrane region" description="Helical" evidence="5">
    <location>
        <begin position="103"/>
        <end position="121"/>
    </location>
</feature>
<feature type="transmembrane region" description="Helical" evidence="5">
    <location>
        <begin position="212"/>
        <end position="232"/>
    </location>
</feature>
<dbReference type="RefSeq" id="WP_174701907.1">
    <property type="nucleotide sequence ID" value="NZ_JABURA010000001.1"/>
</dbReference>
<comment type="subcellular location">
    <subcellularLocation>
        <location evidence="1">Membrane</location>
        <topology evidence="1">Multi-pass membrane protein</topology>
    </subcellularLocation>
</comment>
<dbReference type="PANTHER" id="PTHR31310:SF7">
    <property type="entry name" value="PA-PHOSPHATASE RELATED-FAMILY PROTEIN DDB_G0268928"/>
    <property type="match status" value="1"/>
</dbReference>
<organism evidence="7 8">
    <name type="scientific">Haloterrigena gelatinilytica</name>
    <dbReference type="NCBI Taxonomy" id="2741724"/>
    <lineage>
        <taxon>Archaea</taxon>
        <taxon>Methanobacteriati</taxon>
        <taxon>Methanobacteriota</taxon>
        <taxon>Stenosarchaea group</taxon>
        <taxon>Halobacteria</taxon>
        <taxon>Halobacteriales</taxon>
        <taxon>Natrialbaceae</taxon>
        <taxon>Haloterrigena</taxon>
    </lineage>
</organism>
<dbReference type="CDD" id="cd03386">
    <property type="entry name" value="PAP2_Aur1_like"/>
    <property type="match status" value="1"/>
</dbReference>
<gene>
    <name evidence="7" type="ORF">HT576_09625</name>
</gene>
<feature type="transmembrane region" description="Helical" evidence="5">
    <location>
        <begin position="6"/>
        <end position="25"/>
    </location>
</feature>
<dbReference type="SMART" id="SM00014">
    <property type="entry name" value="acidPPc"/>
    <property type="match status" value="1"/>
</dbReference>
<dbReference type="AlphaFoldDB" id="A0A8J8GL97"/>
<accession>A0A8J8GL97</accession>
<feature type="transmembrane region" description="Helical" evidence="5">
    <location>
        <begin position="238"/>
        <end position="257"/>
    </location>
</feature>
<dbReference type="Gene3D" id="1.20.144.10">
    <property type="entry name" value="Phosphatidic acid phosphatase type 2/haloperoxidase"/>
    <property type="match status" value="1"/>
</dbReference>
<evidence type="ECO:0000256" key="2">
    <source>
        <dbReference type="ARBA" id="ARBA00022692"/>
    </source>
</evidence>
<dbReference type="Proteomes" id="UP000728647">
    <property type="component" value="Unassembled WGS sequence"/>
</dbReference>
<dbReference type="OrthoDB" id="329477at2157"/>